<dbReference type="EMBL" id="FAXC01000068">
    <property type="protein sequence ID" value="CUV08454.1"/>
    <property type="molecule type" value="Genomic_DNA"/>
</dbReference>
<feature type="transmembrane region" description="Helical" evidence="1">
    <location>
        <begin position="21"/>
        <end position="40"/>
    </location>
</feature>
<protein>
    <recommendedName>
        <fullName evidence="3">DUF3098 domain-containing protein</fullName>
    </recommendedName>
</protein>
<gene>
    <name evidence="2" type="ORF">MGWOODY_Mmi381</name>
</gene>
<accession>A0A160VHE9</accession>
<name>A0A160VHE9_9ZZZZ</name>
<feature type="transmembrane region" description="Helical" evidence="1">
    <location>
        <begin position="52"/>
        <end position="72"/>
    </location>
</feature>
<dbReference type="InterPro" id="IPR021448">
    <property type="entry name" value="DUF3098"/>
</dbReference>
<keyword evidence="1" id="KW-0472">Membrane</keyword>
<keyword evidence="1" id="KW-1133">Transmembrane helix</keyword>
<evidence type="ECO:0000256" key="1">
    <source>
        <dbReference type="SAM" id="Phobius"/>
    </source>
</evidence>
<evidence type="ECO:0008006" key="3">
    <source>
        <dbReference type="Google" id="ProtNLM"/>
    </source>
</evidence>
<dbReference type="AlphaFoldDB" id="A0A160VHE9"/>
<evidence type="ECO:0000313" key="2">
    <source>
        <dbReference type="EMBL" id="CUV08454.1"/>
    </source>
</evidence>
<organism evidence="2">
    <name type="scientific">hydrothermal vent metagenome</name>
    <dbReference type="NCBI Taxonomy" id="652676"/>
    <lineage>
        <taxon>unclassified sequences</taxon>
        <taxon>metagenomes</taxon>
        <taxon>ecological metagenomes</taxon>
    </lineage>
</organism>
<sequence length="75" mass="8347">MGKEKQSGNIQLIEGWAFEKTNYILFVIGVLLIITGYFVMASGTVNSFQSLTLAPILLFLGYIIFIPAALIYRSK</sequence>
<reference evidence="2" key="1">
    <citation type="submission" date="2015-10" db="EMBL/GenBank/DDBJ databases">
        <authorList>
            <person name="Gilbert D.G."/>
        </authorList>
    </citation>
    <scope>NUCLEOTIDE SEQUENCE</scope>
</reference>
<keyword evidence="1" id="KW-0812">Transmembrane</keyword>
<proteinExistence type="predicted"/>
<dbReference type="Pfam" id="PF11297">
    <property type="entry name" value="DUF3098"/>
    <property type="match status" value="1"/>
</dbReference>